<dbReference type="Proteomes" id="UP001066276">
    <property type="component" value="Chromosome 2_2"/>
</dbReference>
<organism evidence="1 2">
    <name type="scientific">Pleurodeles waltl</name>
    <name type="common">Iberian ribbed newt</name>
    <dbReference type="NCBI Taxonomy" id="8319"/>
    <lineage>
        <taxon>Eukaryota</taxon>
        <taxon>Metazoa</taxon>
        <taxon>Chordata</taxon>
        <taxon>Craniata</taxon>
        <taxon>Vertebrata</taxon>
        <taxon>Euteleostomi</taxon>
        <taxon>Amphibia</taxon>
        <taxon>Batrachia</taxon>
        <taxon>Caudata</taxon>
        <taxon>Salamandroidea</taxon>
        <taxon>Salamandridae</taxon>
        <taxon>Pleurodelinae</taxon>
        <taxon>Pleurodeles</taxon>
    </lineage>
</organism>
<dbReference type="EMBL" id="JANPWB010000004">
    <property type="protein sequence ID" value="KAJ1191065.1"/>
    <property type="molecule type" value="Genomic_DNA"/>
</dbReference>
<dbReference type="AlphaFoldDB" id="A0AAV7UPT4"/>
<reference evidence="1" key="1">
    <citation type="journal article" date="2022" name="bioRxiv">
        <title>Sequencing and chromosome-scale assembly of the giantPleurodeles waltlgenome.</title>
        <authorList>
            <person name="Brown T."/>
            <person name="Elewa A."/>
            <person name="Iarovenko S."/>
            <person name="Subramanian E."/>
            <person name="Araus A.J."/>
            <person name="Petzold A."/>
            <person name="Susuki M."/>
            <person name="Suzuki K.-i.T."/>
            <person name="Hayashi T."/>
            <person name="Toyoda A."/>
            <person name="Oliveira C."/>
            <person name="Osipova E."/>
            <person name="Leigh N.D."/>
            <person name="Simon A."/>
            <person name="Yun M.H."/>
        </authorList>
    </citation>
    <scope>NUCLEOTIDE SEQUENCE</scope>
    <source>
        <strain evidence="1">20211129_DDA</strain>
        <tissue evidence="1">Liver</tissue>
    </source>
</reference>
<proteinExistence type="predicted"/>
<name>A0AAV7UPT4_PLEWA</name>
<comment type="caution">
    <text evidence="1">The sequence shown here is derived from an EMBL/GenBank/DDBJ whole genome shotgun (WGS) entry which is preliminary data.</text>
</comment>
<keyword evidence="2" id="KW-1185">Reference proteome</keyword>
<evidence type="ECO:0000313" key="1">
    <source>
        <dbReference type="EMBL" id="KAJ1191065.1"/>
    </source>
</evidence>
<sequence>MPCWWCSWRSRGAPRPGSASDLAQALRIHQSQGCHESQDAPVCGCSKLRQDPLAPLNSCGGRKKATFNCCYCVAGKSRPPADLVPFVSVRELLVARKMAATSRVTGPTAGGAMMAP</sequence>
<protein>
    <submittedName>
        <fullName evidence="1">Uncharacterized protein</fullName>
    </submittedName>
</protein>
<evidence type="ECO:0000313" key="2">
    <source>
        <dbReference type="Proteomes" id="UP001066276"/>
    </source>
</evidence>
<gene>
    <name evidence="1" type="ORF">NDU88_000382</name>
</gene>
<accession>A0AAV7UPT4</accession>